<feature type="region of interest" description="Disordered" evidence="3">
    <location>
        <begin position="298"/>
        <end position="327"/>
    </location>
</feature>
<sequence>HYNTLSIIRNGTKKTEQRGTEERKMDDTLSVDERALRDIMEMGFDKEDARQALMDNNNNMEVALNNRGRGRGRGRGRSSRFGGEDEEEGAGGRPSGPSTLFDFLESKMGSFSLQGTVRGPVLPLPIVFSLQGTVRGPSFTNSLLPTRYMGGGPGSGPHLQNGDSSTEHRTGPIKQQNYSSGPAPREREEPHNRNSTNPAHNNSNTAPKKRSGQVKGQRSDQGQVGSMEPQGLGNLKPGDQVLALYWEDNKFYRSRIDAVHPSGLTAVVVFTEYGNCEEVLLHNIRPVNKDFWEEEGLEYRRGGDGQPRTTTRTRPTVQYYQPPRARD</sequence>
<dbReference type="SUPFAM" id="SSF46934">
    <property type="entry name" value="UBA-like"/>
    <property type="match status" value="1"/>
</dbReference>
<dbReference type="InterPro" id="IPR041915">
    <property type="entry name" value="UBA_TDRD3"/>
</dbReference>
<dbReference type="AlphaFoldDB" id="A0A674BMS5"/>
<dbReference type="SUPFAM" id="SSF63748">
    <property type="entry name" value="Tudor/PWWP/MBT"/>
    <property type="match status" value="1"/>
</dbReference>
<dbReference type="Proteomes" id="UP000472277">
    <property type="component" value="Unassembled WGS sequence"/>
</dbReference>
<dbReference type="GO" id="GO:0005634">
    <property type="term" value="C:nucleus"/>
    <property type="evidence" value="ECO:0007669"/>
    <property type="project" value="UniProtKB-SubCell"/>
</dbReference>
<feature type="compositionally biased region" description="Polar residues" evidence="3">
    <location>
        <begin position="193"/>
        <end position="206"/>
    </location>
</feature>
<reference evidence="6" key="1">
    <citation type="submission" date="2025-08" db="UniProtKB">
        <authorList>
            <consortium name="Ensembl"/>
        </authorList>
    </citation>
    <scope>IDENTIFICATION</scope>
</reference>
<dbReference type="Ensembl" id="ENSSTUT00000076768.1">
    <property type="protein sequence ID" value="ENSSTUP00000072347.1"/>
    <property type="gene ID" value="ENSSTUG00000031574.1"/>
</dbReference>
<dbReference type="Pfam" id="PF22562">
    <property type="entry name" value="UBA_7"/>
    <property type="match status" value="1"/>
</dbReference>
<dbReference type="CDD" id="cd14282">
    <property type="entry name" value="UBA_TDRD3"/>
    <property type="match status" value="1"/>
</dbReference>
<feature type="compositionally biased region" description="Low complexity" evidence="3">
    <location>
        <begin position="306"/>
        <end position="316"/>
    </location>
</feature>
<dbReference type="GeneTree" id="ENSGT00990000210268"/>
<feature type="compositionally biased region" description="Polar residues" evidence="3">
    <location>
        <begin position="214"/>
        <end position="224"/>
    </location>
</feature>
<dbReference type="PROSITE" id="PS50304">
    <property type="entry name" value="TUDOR"/>
    <property type="match status" value="1"/>
</dbReference>
<keyword evidence="2" id="KW-0539">Nucleus</keyword>
<feature type="compositionally biased region" description="Basic and acidic residues" evidence="3">
    <location>
        <begin position="13"/>
        <end position="27"/>
    </location>
</feature>
<dbReference type="InterPro" id="IPR047379">
    <property type="entry name" value="Tudor_TDRD3"/>
</dbReference>
<evidence type="ECO:0008006" key="8">
    <source>
        <dbReference type="Google" id="ProtNLM"/>
    </source>
</evidence>
<evidence type="ECO:0000256" key="2">
    <source>
        <dbReference type="ARBA" id="ARBA00023242"/>
    </source>
</evidence>
<evidence type="ECO:0000313" key="6">
    <source>
        <dbReference type="Ensembl" id="ENSSTUP00000072347.1"/>
    </source>
</evidence>
<feature type="domain" description="Tudor" evidence="5">
    <location>
        <begin position="234"/>
        <end position="294"/>
    </location>
</feature>
<feature type="domain" description="UBA" evidence="4">
    <location>
        <begin position="30"/>
        <end position="65"/>
    </location>
</feature>
<feature type="compositionally biased region" description="Basic residues" evidence="3">
    <location>
        <begin position="68"/>
        <end position="78"/>
    </location>
</feature>
<dbReference type="PANTHER" id="PTHR13681">
    <property type="entry name" value="SURVIVAL OF MOTOR NEURON-RELATED-SPLICING FACTOR 30-RELATED"/>
    <property type="match status" value="1"/>
</dbReference>
<dbReference type="PANTHER" id="PTHR13681:SF24">
    <property type="entry name" value="TUDOR DOMAIN-CONTAINING PROTEIN 3"/>
    <property type="match status" value="1"/>
</dbReference>
<dbReference type="InterPro" id="IPR009060">
    <property type="entry name" value="UBA-like_sf"/>
</dbReference>
<evidence type="ECO:0000259" key="4">
    <source>
        <dbReference type="PROSITE" id="PS50030"/>
    </source>
</evidence>
<dbReference type="InterPro" id="IPR015940">
    <property type="entry name" value="UBA"/>
</dbReference>
<evidence type="ECO:0000256" key="3">
    <source>
        <dbReference type="SAM" id="MobiDB-lite"/>
    </source>
</evidence>
<reference evidence="6" key="2">
    <citation type="submission" date="2025-09" db="UniProtKB">
        <authorList>
            <consortium name="Ensembl"/>
        </authorList>
    </citation>
    <scope>IDENTIFICATION</scope>
</reference>
<dbReference type="Gene3D" id="1.10.8.10">
    <property type="entry name" value="DNA helicase RuvA subunit, C-terminal domain"/>
    <property type="match status" value="1"/>
</dbReference>
<feature type="region of interest" description="Disordered" evidence="3">
    <location>
        <begin position="63"/>
        <end position="99"/>
    </location>
</feature>
<dbReference type="Gene3D" id="2.30.30.140">
    <property type="match status" value="1"/>
</dbReference>
<accession>A0A674BMS5</accession>
<dbReference type="CDD" id="cd20413">
    <property type="entry name" value="Tudor_TDRD3"/>
    <property type="match status" value="1"/>
</dbReference>
<dbReference type="PROSITE" id="PS50030">
    <property type="entry name" value="UBA"/>
    <property type="match status" value="1"/>
</dbReference>
<dbReference type="SMART" id="SM00333">
    <property type="entry name" value="TUDOR"/>
    <property type="match status" value="1"/>
</dbReference>
<feature type="region of interest" description="Disordered" evidence="3">
    <location>
        <begin position="1"/>
        <end position="27"/>
    </location>
</feature>
<evidence type="ECO:0000259" key="5">
    <source>
        <dbReference type="PROSITE" id="PS50304"/>
    </source>
</evidence>
<comment type="subcellular location">
    <subcellularLocation>
        <location evidence="1">Nucleus</location>
    </subcellularLocation>
</comment>
<protein>
    <recommendedName>
        <fullName evidence="8">Tudor domain-containing protein 3</fullName>
    </recommendedName>
</protein>
<organism evidence="6 7">
    <name type="scientific">Salmo trutta</name>
    <name type="common">Brown trout</name>
    <dbReference type="NCBI Taxonomy" id="8032"/>
    <lineage>
        <taxon>Eukaryota</taxon>
        <taxon>Metazoa</taxon>
        <taxon>Chordata</taxon>
        <taxon>Craniata</taxon>
        <taxon>Vertebrata</taxon>
        <taxon>Euteleostomi</taxon>
        <taxon>Actinopterygii</taxon>
        <taxon>Neopterygii</taxon>
        <taxon>Teleostei</taxon>
        <taxon>Protacanthopterygii</taxon>
        <taxon>Salmoniformes</taxon>
        <taxon>Salmonidae</taxon>
        <taxon>Salmoninae</taxon>
        <taxon>Salmo</taxon>
    </lineage>
</organism>
<evidence type="ECO:0000313" key="7">
    <source>
        <dbReference type="Proteomes" id="UP000472277"/>
    </source>
</evidence>
<dbReference type="Pfam" id="PF00567">
    <property type="entry name" value="TUDOR"/>
    <property type="match status" value="1"/>
</dbReference>
<dbReference type="InterPro" id="IPR002999">
    <property type="entry name" value="Tudor"/>
</dbReference>
<feature type="region of interest" description="Disordered" evidence="3">
    <location>
        <begin position="144"/>
        <end position="235"/>
    </location>
</feature>
<evidence type="ECO:0000256" key="1">
    <source>
        <dbReference type="ARBA" id="ARBA00004123"/>
    </source>
</evidence>
<keyword evidence="7" id="KW-1185">Reference proteome</keyword>
<proteinExistence type="predicted"/>
<name>A0A674BMS5_SALTR</name>